<evidence type="ECO:0000256" key="1">
    <source>
        <dbReference type="SAM" id="MobiDB-lite"/>
    </source>
</evidence>
<comment type="caution">
    <text evidence="2">The sequence shown here is derived from an EMBL/GenBank/DDBJ whole genome shotgun (WGS) entry which is preliminary data.</text>
</comment>
<protein>
    <submittedName>
        <fullName evidence="2">Uncharacterized protein</fullName>
    </submittedName>
</protein>
<accession>A0A2P4X0A5</accession>
<organism evidence="2 3">
    <name type="scientific">Phytophthora palmivora</name>
    <dbReference type="NCBI Taxonomy" id="4796"/>
    <lineage>
        <taxon>Eukaryota</taxon>
        <taxon>Sar</taxon>
        <taxon>Stramenopiles</taxon>
        <taxon>Oomycota</taxon>
        <taxon>Peronosporomycetes</taxon>
        <taxon>Peronosporales</taxon>
        <taxon>Peronosporaceae</taxon>
        <taxon>Phytophthora</taxon>
    </lineage>
</organism>
<feature type="compositionally biased region" description="Acidic residues" evidence="1">
    <location>
        <begin position="1"/>
        <end position="10"/>
    </location>
</feature>
<keyword evidence="3" id="KW-1185">Reference proteome</keyword>
<dbReference type="Proteomes" id="UP000237271">
    <property type="component" value="Unassembled WGS sequence"/>
</dbReference>
<dbReference type="OrthoDB" id="1668162at2759"/>
<feature type="compositionally biased region" description="Basic and acidic residues" evidence="1">
    <location>
        <begin position="11"/>
        <end position="22"/>
    </location>
</feature>
<reference evidence="2 3" key="1">
    <citation type="journal article" date="2017" name="Genome Biol. Evol.">
        <title>Phytophthora megakarya and P. palmivora, closely related causal agents of cacao black pod rot, underwent increases in genome sizes and gene numbers by different mechanisms.</title>
        <authorList>
            <person name="Ali S.S."/>
            <person name="Shao J."/>
            <person name="Lary D.J."/>
            <person name="Kronmiller B."/>
            <person name="Shen D."/>
            <person name="Strem M.D."/>
            <person name="Amoako-Attah I."/>
            <person name="Akrofi A.Y."/>
            <person name="Begoude B.A."/>
            <person name="Ten Hoopen G.M."/>
            <person name="Coulibaly K."/>
            <person name="Kebe B.I."/>
            <person name="Melnick R.L."/>
            <person name="Guiltinan M.J."/>
            <person name="Tyler B.M."/>
            <person name="Meinhardt L.W."/>
            <person name="Bailey B.A."/>
        </authorList>
    </citation>
    <scope>NUCLEOTIDE SEQUENCE [LARGE SCALE GENOMIC DNA]</scope>
    <source>
        <strain evidence="3">sbr112.9</strain>
    </source>
</reference>
<evidence type="ECO:0000313" key="2">
    <source>
        <dbReference type="EMBL" id="POM58975.1"/>
    </source>
</evidence>
<dbReference type="AlphaFoldDB" id="A0A2P4X0A5"/>
<dbReference type="EMBL" id="NCKW01020123">
    <property type="protein sequence ID" value="POM58975.1"/>
    <property type="molecule type" value="Genomic_DNA"/>
</dbReference>
<name>A0A2P4X0A5_9STRA</name>
<evidence type="ECO:0000313" key="3">
    <source>
        <dbReference type="Proteomes" id="UP000237271"/>
    </source>
</evidence>
<proteinExistence type="predicted"/>
<gene>
    <name evidence="2" type="ORF">PHPALM_36311</name>
</gene>
<feature type="compositionally biased region" description="Basic and acidic residues" evidence="1">
    <location>
        <begin position="43"/>
        <end position="64"/>
    </location>
</feature>
<feature type="region of interest" description="Disordered" evidence="1">
    <location>
        <begin position="1"/>
        <end position="72"/>
    </location>
</feature>
<sequence>MMKEGEDEPKFDDIELKPKTSEVEDESDARSTQDASELTSDDEDRRRDTTRKSVKSVEVKHAISDEDEDGEENYQIVKKSIYKPHRKGFLSRLTGGAPVASTKQKYALSDINEIITGEDVEAANPLKASEEKPIRKGSKWLLIVLRRHHEELEHGSNDV</sequence>